<dbReference type="InterPro" id="IPR001296">
    <property type="entry name" value="Glyco_trans_1"/>
</dbReference>
<dbReference type="CDD" id="cd03814">
    <property type="entry name" value="GT4-like"/>
    <property type="match status" value="1"/>
</dbReference>
<dbReference type="Pfam" id="PF00534">
    <property type="entry name" value="Glycos_transf_1"/>
    <property type="match status" value="1"/>
</dbReference>
<dbReference type="EC" id="2.4.-.-" evidence="3"/>
<keyword evidence="3" id="KW-0328">Glycosyltransferase</keyword>
<reference evidence="4" key="1">
    <citation type="journal article" date="2019" name="Int. J. Syst. Evol. Microbiol.">
        <title>The Global Catalogue of Microorganisms (GCM) 10K type strain sequencing project: providing services to taxonomists for standard genome sequencing and annotation.</title>
        <authorList>
            <consortium name="The Broad Institute Genomics Platform"/>
            <consortium name="The Broad Institute Genome Sequencing Center for Infectious Disease"/>
            <person name="Wu L."/>
            <person name="Ma J."/>
        </authorList>
    </citation>
    <scope>NUCLEOTIDE SEQUENCE [LARGE SCALE GENOMIC DNA]</scope>
    <source>
        <strain evidence="4">CCM 2050</strain>
    </source>
</reference>
<dbReference type="EMBL" id="JBHSTZ010000002">
    <property type="protein sequence ID" value="MFC6379960.1"/>
    <property type="molecule type" value="Genomic_DNA"/>
</dbReference>
<proteinExistence type="predicted"/>
<dbReference type="Pfam" id="PF13439">
    <property type="entry name" value="Glyco_transf_4"/>
    <property type="match status" value="1"/>
</dbReference>
<evidence type="ECO:0000259" key="2">
    <source>
        <dbReference type="Pfam" id="PF13439"/>
    </source>
</evidence>
<organism evidence="3 4">
    <name type="scientific">Psychrobacter glacincola</name>
    <dbReference type="NCBI Taxonomy" id="56810"/>
    <lineage>
        <taxon>Bacteria</taxon>
        <taxon>Pseudomonadati</taxon>
        <taxon>Pseudomonadota</taxon>
        <taxon>Gammaproteobacteria</taxon>
        <taxon>Moraxellales</taxon>
        <taxon>Moraxellaceae</taxon>
        <taxon>Psychrobacter</taxon>
    </lineage>
</organism>
<dbReference type="PANTHER" id="PTHR45947">
    <property type="entry name" value="SULFOQUINOVOSYL TRANSFERASE SQD2"/>
    <property type="match status" value="1"/>
</dbReference>
<dbReference type="Proteomes" id="UP001596264">
    <property type="component" value="Unassembled WGS sequence"/>
</dbReference>
<keyword evidence="3" id="KW-0808">Transferase</keyword>
<accession>A0ABW1W4M2</accession>
<name>A0ABW1W4M2_9GAMM</name>
<evidence type="ECO:0000313" key="4">
    <source>
        <dbReference type="Proteomes" id="UP001596264"/>
    </source>
</evidence>
<feature type="domain" description="Glycosyl transferase family 1" evidence="1">
    <location>
        <begin position="276"/>
        <end position="420"/>
    </location>
</feature>
<dbReference type="RefSeq" id="WP_201562652.1">
    <property type="nucleotide sequence ID" value="NZ_CAJGZK010000009.1"/>
</dbReference>
<dbReference type="Gene3D" id="3.40.50.2000">
    <property type="entry name" value="Glycogen Phosphorylase B"/>
    <property type="match status" value="2"/>
</dbReference>
<comment type="caution">
    <text evidence="3">The sequence shown here is derived from an EMBL/GenBank/DDBJ whole genome shotgun (WGS) entry which is preliminary data.</text>
</comment>
<sequence length="481" mass="52568">MMMFDDMATKAYVNAPSAAADGGVDLTDRAFIDRDLTEFDKPSIIDEPTSWQASNHSRSDTLHVLLVTETWWPDVNGVAMSLQRLMMQMVQMGHKISLVRPKPKQLTYQSMTTPHAPNPLPAQLSKADNFARVPALVTNELQVGGMSIPQYSSLQFGLPCYFQIKKACRALTPDIVHVATEGPLGFAALLAAKHLNIPVTTGYHTQFHNFSKHFGLGLLSTPLMAYLRWFHNASQATCVPSKQTLNDLADTGFHRLYEVGRGVDLVQFNPAHQSATLREQWGAQRQHTVLMVVSRLSPEKGIDLVIQSFYALQRAQPKRAVKLVVVGDGPDRTRLETLAKKGGEDIIFAGTQIGQALSHHYASANAFVFASQVETFGNVVVEAMASGLPVYAFDDAAAGMLVTKDNGELATLGAQQAFIDMVANLPSLAVLQQQGKQAVSGVSGFSWQRPAKQMVAMFYHAIDKHTIDKHTIDKRAAATGA</sequence>
<dbReference type="InterPro" id="IPR050194">
    <property type="entry name" value="Glycosyltransferase_grp1"/>
</dbReference>
<dbReference type="PANTHER" id="PTHR45947:SF3">
    <property type="entry name" value="SULFOQUINOVOSYL TRANSFERASE SQD2"/>
    <property type="match status" value="1"/>
</dbReference>
<protein>
    <submittedName>
        <fullName evidence="3">Glycosyltransferase family 4 protein</fullName>
        <ecNumber evidence="3">2.4.-.-</ecNumber>
    </submittedName>
</protein>
<dbReference type="GO" id="GO:0016757">
    <property type="term" value="F:glycosyltransferase activity"/>
    <property type="evidence" value="ECO:0007669"/>
    <property type="project" value="UniProtKB-KW"/>
</dbReference>
<evidence type="ECO:0000313" key="3">
    <source>
        <dbReference type="EMBL" id="MFC6379960.1"/>
    </source>
</evidence>
<feature type="domain" description="Glycosyltransferase subfamily 4-like N-terminal" evidence="2">
    <location>
        <begin position="75"/>
        <end position="265"/>
    </location>
</feature>
<gene>
    <name evidence="3" type="ORF">ACFP58_00490</name>
</gene>
<dbReference type="InterPro" id="IPR028098">
    <property type="entry name" value="Glyco_trans_4-like_N"/>
</dbReference>
<dbReference type="SUPFAM" id="SSF53756">
    <property type="entry name" value="UDP-Glycosyltransferase/glycogen phosphorylase"/>
    <property type="match status" value="1"/>
</dbReference>
<keyword evidence="4" id="KW-1185">Reference proteome</keyword>
<evidence type="ECO:0000259" key="1">
    <source>
        <dbReference type="Pfam" id="PF00534"/>
    </source>
</evidence>